<dbReference type="RefSeq" id="XP_011128756.1">
    <property type="nucleotide sequence ID" value="XM_011130454.1"/>
</dbReference>
<reference evidence="2" key="1">
    <citation type="submission" date="2013-12" db="EMBL/GenBank/DDBJ databases">
        <authorList>
            <person name="Omoto C.K."/>
            <person name="Sibley D."/>
            <person name="Venepally P."/>
            <person name="Hadjithomas M."/>
            <person name="Karamycheva S."/>
            <person name="Brunk B."/>
            <person name="Roos D."/>
            <person name="Caler E."/>
            <person name="Lorenzi H."/>
        </authorList>
    </citation>
    <scope>NUCLEOTIDE SEQUENCE</scope>
</reference>
<feature type="compositionally biased region" description="Basic and acidic residues" evidence="1">
    <location>
        <begin position="308"/>
        <end position="360"/>
    </location>
</feature>
<name>A0A023BCY1_GRENI</name>
<dbReference type="GeneID" id="22910619"/>
<dbReference type="VEuPathDB" id="CryptoDB:GNI_010230"/>
<dbReference type="EMBL" id="AFNH02000078">
    <property type="protein sequence ID" value="EZG86499.1"/>
    <property type="molecule type" value="Genomic_DNA"/>
</dbReference>
<feature type="region of interest" description="Disordered" evidence="1">
    <location>
        <begin position="187"/>
        <end position="221"/>
    </location>
</feature>
<protein>
    <submittedName>
        <fullName evidence="2">Uncharacterized protein</fullName>
    </submittedName>
</protein>
<organism evidence="2 3">
    <name type="scientific">Gregarina niphandrodes</name>
    <name type="common">Septate eugregarine</name>
    <dbReference type="NCBI Taxonomy" id="110365"/>
    <lineage>
        <taxon>Eukaryota</taxon>
        <taxon>Sar</taxon>
        <taxon>Alveolata</taxon>
        <taxon>Apicomplexa</taxon>
        <taxon>Conoidasida</taxon>
        <taxon>Gregarinasina</taxon>
        <taxon>Eugregarinorida</taxon>
        <taxon>Gregarinidae</taxon>
        <taxon>Gregarina</taxon>
    </lineage>
</organism>
<evidence type="ECO:0000256" key="1">
    <source>
        <dbReference type="SAM" id="MobiDB-lite"/>
    </source>
</evidence>
<dbReference type="AlphaFoldDB" id="A0A023BCY1"/>
<proteinExistence type="predicted"/>
<comment type="caution">
    <text evidence="2">The sequence shown here is derived from an EMBL/GenBank/DDBJ whole genome shotgun (WGS) entry which is preliminary data.</text>
</comment>
<keyword evidence="3" id="KW-1185">Reference proteome</keyword>
<feature type="compositionally biased region" description="Polar residues" evidence="1">
    <location>
        <begin position="187"/>
        <end position="203"/>
    </location>
</feature>
<evidence type="ECO:0000313" key="2">
    <source>
        <dbReference type="EMBL" id="EZG86499.1"/>
    </source>
</evidence>
<gene>
    <name evidence="2" type="ORF">GNI_010230</name>
</gene>
<dbReference type="Proteomes" id="UP000019763">
    <property type="component" value="Unassembled WGS sequence"/>
</dbReference>
<sequence>MVQVGTFLGIWESTSSMLLDEFDGLVTLPKSLFHVFNDAFDDPAFPAEDHPSFALEQIYCTPRVYGHPDVSTRYCWLQRFDNLDFGLHELLLHTCKQLQVFNAYSPPRSYVVSFPRLGNQLLRVLAAEEHYDGLLLDLVNDNVAPTDLPHSYPIVKRLYQTISQGPVDLKQLLSLLTSLQDDLLTAQTSGQTPSQTPGQTPGHTSGHIPGQIGPGSAEDSDNNKGQLICQILEEIRALALTINAIVRMETTDTTEHKHGHVSPQQIRSCECLVGRDATSLDPCVDDRVIRSFELRAANTTINTTINIGRKEESRRDGSQEEDGARKERGSRREDESRKEDESQEEDGSRKEGGSRKEDVCRKEGECHRVGDYLADGGDEEFSAGGPCPGVGVKFMLFGALPPSIVPDRWLLWFQLPVELGLTVSPLLGVGGVHVASALVDRGSQAPVADRDGSWTRQDSRASLLFYVEIDVEFFSKVVNHHEIHSSLMLAQLCSPHVLVVFQRWGVSHDCRELTSALQALGFATELRLRPVLNFEVLKREVFRRSLGVSFIIYVRQNRSHGRPHTQGGSTQGSQLSYKVDVVGMPGGMFTHSTQYRSQSEVIAFVLGHSSRTKSLLKSSILKRASHRHTLS</sequence>
<evidence type="ECO:0000313" key="3">
    <source>
        <dbReference type="Proteomes" id="UP000019763"/>
    </source>
</evidence>
<accession>A0A023BCY1</accession>
<feature type="region of interest" description="Disordered" evidence="1">
    <location>
        <begin position="307"/>
        <end position="360"/>
    </location>
</feature>